<dbReference type="Pfam" id="PF26595">
    <property type="entry name" value="A_ENA"/>
    <property type="match status" value="1"/>
</dbReference>
<gene>
    <name evidence="1" type="ORF">D5F53_08490</name>
</gene>
<reference evidence="1 2" key="1">
    <citation type="submission" date="2018-09" db="EMBL/GenBank/DDBJ databases">
        <title>Genome Sequence of Paenibacillus lautus Strain E7593-69, Azo Dye-Degrading Bacteria, Isolated from Commercial Tattoo Inks.</title>
        <authorList>
            <person name="Nho S.W."/>
            <person name="Kim S.-J."/>
            <person name="Kweon O."/>
            <person name="Cerniglia C.E."/>
        </authorList>
    </citation>
    <scope>NUCLEOTIDE SEQUENCE [LARGE SCALE GENOMIC DNA]</scope>
    <source>
        <strain evidence="1 2">E7593-69</strain>
    </source>
</reference>
<sequence length="109" mass="12136">MSDLLSSLESAAKTERCQAIMRLLSSIAVEEMALAHIVNGEAEKIQYVMGTLNPEIKGPEAVSVQDLFTVQDSVRKMMEEVLLREMMLHIKFENMLGALAKTSMQPKIP</sequence>
<protein>
    <submittedName>
        <fullName evidence="1">Uncharacterized protein</fullName>
    </submittedName>
</protein>
<dbReference type="EMBL" id="CP032412">
    <property type="protein sequence ID" value="AYB43316.1"/>
    <property type="molecule type" value="Genomic_DNA"/>
</dbReference>
<dbReference type="KEGG" id="plw:D5F53_08490"/>
<dbReference type="RefSeq" id="WP_119847336.1">
    <property type="nucleotide sequence ID" value="NZ_CP032412.1"/>
</dbReference>
<name>A0A385TI25_PAELA</name>
<dbReference type="Proteomes" id="UP000266552">
    <property type="component" value="Chromosome"/>
</dbReference>
<dbReference type="AlphaFoldDB" id="A0A385TI25"/>
<evidence type="ECO:0000313" key="1">
    <source>
        <dbReference type="EMBL" id="AYB43316.1"/>
    </source>
</evidence>
<evidence type="ECO:0000313" key="2">
    <source>
        <dbReference type="Proteomes" id="UP000266552"/>
    </source>
</evidence>
<organism evidence="1 2">
    <name type="scientific">Paenibacillus lautus</name>
    <name type="common">Bacillus lautus</name>
    <dbReference type="NCBI Taxonomy" id="1401"/>
    <lineage>
        <taxon>Bacteria</taxon>
        <taxon>Bacillati</taxon>
        <taxon>Bacillota</taxon>
        <taxon>Bacilli</taxon>
        <taxon>Bacillales</taxon>
        <taxon>Paenibacillaceae</taxon>
        <taxon>Paenibacillus</taxon>
    </lineage>
</organism>
<accession>A0A385TI25</accession>
<proteinExistence type="predicted"/>
<dbReference type="InterPro" id="IPR058705">
    <property type="entry name" value="A_ENA"/>
</dbReference>
<keyword evidence="2" id="KW-1185">Reference proteome</keyword>